<evidence type="ECO:0000313" key="3">
    <source>
        <dbReference type="EMBL" id="PQL91564.1"/>
    </source>
</evidence>
<dbReference type="Pfam" id="PF13858">
    <property type="entry name" value="DUF4199"/>
    <property type="match status" value="1"/>
</dbReference>
<dbReference type="EMBL" id="PSZM01000040">
    <property type="protein sequence ID" value="PQL91564.1"/>
    <property type="molecule type" value="Genomic_DNA"/>
</dbReference>
<gene>
    <name evidence="3" type="ORF">C4S77_07065</name>
</gene>
<feature type="transmembrane region" description="Helical" evidence="2">
    <location>
        <begin position="158"/>
        <end position="179"/>
    </location>
</feature>
<name>A0A2S8AAH8_9FLAO</name>
<evidence type="ECO:0000256" key="2">
    <source>
        <dbReference type="SAM" id="Phobius"/>
    </source>
</evidence>
<dbReference type="AlphaFoldDB" id="A0A2S8AAH8"/>
<protein>
    <recommendedName>
        <fullName evidence="5">DUF4199 domain-containing protein</fullName>
    </recommendedName>
</protein>
<dbReference type="OrthoDB" id="1273153at2"/>
<keyword evidence="4" id="KW-1185">Reference proteome</keyword>
<evidence type="ECO:0000313" key="4">
    <source>
        <dbReference type="Proteomes" id="UP000238042"/>
    </source>
</evidence>
<sequence>MKSKPINYGLLLTAITLVIFFAVYFFFINSDYYMISAKVNFFVLPFIYTLLTIILLYKKTNVKKLSFFKCLQYSFSTLLIGGTLSYLFIAFFFNVIDKNSEKLLRNQRLEQSLKELNKDYKSLQNPTEEDTFKYKMHHKSLTSESLKNEPLFNLKNSFIILIILYLFYFTISVLLSIFFRTRISNANLNNYSSTQ</sequence>
<dbReference type="RefSeq" id="WP_105193988.1">
    <property type="nucleotide sequence ID" value="NZ_PSZM01000040.1"/>
</dbReference>
<proteinExistence type="predicted"/>
<dbReference type="InterPro" id="IPR025250">
    <property type="entry name" value="DUF4199"/>
</dbReference>
<comment type="caution">
    <text evidence="3">The sequence shown here is derived from an EMBL/GenBank/DDBJ whole genome shotgun (WGS) entry which is preliminary data.</text>
</comment>
<feature type="transmembrane region" description="Helical" evidence="2">
    <location>
        <begin position="39"/>
        <end position="57"/>
    </location>
</feature>
<accession>A0A2S8AAH8</accession>
<feature type="transmembrane region" description="Helical" evidence="2">
    <location>
        <begin position="78"/>
        <end position="96"/>
    </location>
</feature>
<feature type="transmembrane region" description="Helical" evidence="2">
    <location>
        <begin position="7"/>
        <end position="27"/>
    </location>
</feature>
<dbReference type="Proteomes" id="UP000238042">
    <property type="component" value="Unassembled WGS sequence"/>
</dbReference>
<feature type="coiled-coil region" evidence="1">
    <location>
        <begin position="99"/>
        <end position="126"/>
    </location>
</feature>
<keyword evidence="1" id="KW-0175">Coiled coil</keyword>
<evidence type="ECO:0008006" key="5">
    <source>
        <dbReference type="Google" id="ProtNLM"/>
    </source>
</evidence>
<organism evidence="3 4">
    <name type="scientific">Apibacter adventoris</name>
    <dbReference type="NCBI Taxonomy" id="1679466"/>
    <lineage>
        <taxon>Bacteria</taxon>
        <taxon>Pseudomonadati</taxon>
        <taxon>Bacteroidota</taxon>
        <taxon>Flavobacteriia</taxon>
        <taxon>Flavobacteriales</taxon>
        <taxon>Weeksellaceae</taxon>
        <taxon>Apibacter</taxon>
    </lineage>
</organism>
<reference evidence="3 4" key="1">
    <citation type="submission" date="2018-02" db="EMBL/GenBank/DDBJ databases">
        <title>Genome sequences of Apibacter spp., gut symbionts of Asian honey bees.</title>
        <authorList>
            <person name="Kwong W.K."/>
            <person name="Steele M.I."/>
            <person name="Moran N.A."/>
        </authorList>
    </citation>
    <scope>NUCLEOTIDE SEQUENCE [LARGE SCALE GENOMIC DNA]</scope>
    <source>
        <strain evidence="4">wkB301</strain>
    </source>
</reference>
<evidence type="ECO:0000256" key="1">
    <source>
        <dbReference type="SAM" id="Coils"/>
    </source>
</evidence>
<keyword evidence="2" id="KW-0472">Membrane</keyword>
<keyword evidence="2" id="KW-0812">Transmembrane</keyword>
<keyword evidence="2" id="KW-1133">Transmembrane helix</keyword>